<keyword evidence="4" id="KW-0862">Zinc</keyword>
<evidence type="ECO:0000256" key="1">
    <source>
        <dbReference type="ARBA" id="ARBA00009085"/>
    </source>
</evidence>
<dbReference type="Gene3D" id="3.30.40.10">
    <property type="entry name" value="Zinc/RING finger domain, C3HC4 (zinc finger)"/>
    <property type="match status" value="1"/>
</dbReference>
<dbReference type="PANTHER" id="PTHR24006:SF807">
    <property type="entry name" value="OS08G0527100 PROTEIN"/>
    <property type="match status" value="1"/>
</dbReference>
<evidence type="ECO:0000313" key="10">
    <source>
        <dbReference type="Proteomes" id="UP001497457"/>
    </source>
</evidence>
<keyword evidence="10" id="KW-1185">Reference proteome</keyword>
<dbReference type="InterPro" id="IPR013083">
    <property type="entry name" value="Znf_RING/FYVE/PHD"/>
</dbReference>
<dbReference type="PANTHER" id="PTHR24006">
    <property type="entry name" value="UBIQUITIN CARBOXYL-TERMINAL HYDROLASE"/>
    <property type="match status" value="1"/>
</dbReference>
<dbReference type="Proteomes" id="UP001497457">
    <property type="component" value="Chromosome 27b"/>
</dbReference>
<dbReference type="SUPFAM" id="SSF57850">
    <property type="entry name" value="RING/U-box"/>
    <property type="match status" value="1"/>
</dbReference>
<reference evidence="9" key="1">
    <citation type="submission" date="2024-10" db="EMBL/GenBank/DDBJ databases">
        <authorList>
            <person name="Ryan C."/>
        </authorList>
    </citation>
    <scope>NUCLEOTIDE SEQUENCE [LARGE SCALE GENOMIC DNA]</scope>
</reference>
<sequence>MGKKTPPKGELEESPRKAKVPRLDPLALAAAVPAPEASNLMEEGEEGTSANNRCNHVPADSARTRLSSSLLSEDAGRCVGCRREDAKGRRYRKQRPLESSILMCLECGRHLCCGVGGIGYPFGHSRAHAMKKQHWLAVLYDDAEKGYCFKCNAEVGMPAEFEVDGRVIGIDVIRDVVGSLPKRLPQPLPGVMGHKRPRLKVVEMTGKIQAEGLASVSGVVPGPISGLQNLGDEWHSHELGSANTQGYAIKGIPNIGNTCYMNAILQCLLALDKLRARLLEPDTKGPYALALKELFEETSAAGDLLKPHKIFKCVCTHNRDFIGGIMHDSHELLSSLLKGLNEEEMGTPNLERQITVPTFIDSIFGFELSQTLYCKCGSKSVTHPFFHDLQLALPSKGHLIKSVASPQTNESLKSRQMSIAVQLSPAHEQTNLEKMQTIAKSGDFHLGSELKEAIVEETPKPLEVDFTDAQRSCQSKDVVLGPLQTQENKVSRFELPQRIIEVSVKPVSFLPHNVSDLKNEEMDEMTQVVSIEDCLLLFHEEVIFWRCDNCAKEHGEARANQSKNGEQIVGDLTEQSDRTVCSNEKSSGLSSLSVECKSSSNIQPHASDEQSQITQTVGRITEGTSSGMSCGEKDSTARSITNKEPELQHNKFRATNSEDFIKQLKMHQDMTKQLELDGSHQLKDITNEQEDNVGDAIQTNLFKKLPSVLTIQLKRGFTCNEVSFKMREHVRFKEYLDVGRFMDPSSVDKDNSLYRLAGVVEHRDSNSLDTGHYVAYVRARRLGNQQQQSSCSSSWFCANDRDIREVTLEEVLMREAYILFYESVEG</sequence>
<evidence type="ECO:0000256" key="3">
    <source>
        <dbReference type="ARBA" id="ARBA00022771"/>
    </source>
</evidence>
<dbReference type="CDD" id="cd02257">
    <property type="entry name" value="Peptidase_C19"/>
    <property type="match status" value="1"/>
</dbReference>
<feature type="compositionally biased region" description="Low complexity" evidence="6">
    <location>
        <begin position="23"/>
        <end position="40"/>
    </location>
</feature>
<keyword evidence="3 5" id="KW-0863">Zinc-finger</keyword>
<proteinExistence type="inferred from homology"/>
<dbReference type="SUPFAM" id="SSF54001">
    <property type="entry name" value="Cysteine proteinases"/>
    <property type="match status" value="1"/>
</dbReference>
<dbReference type="Pfam" id="PF00443">
    <property type="entry name" value="UCH"/>
    <property type="match status" value="1"/>
</dbReference>
<organism evidence="9 10">
    <name type="scientific">Urochloa decumbens</name>
    <dbReference type="NCBI Taxonomy" id="240449"/>
    <lineage>
        <taxon>Eukaryota</taxon>
        <taxon>Viridiplantae</taxon>
        <taxon>Streptophyta</taxon>
        <taxon>Embryophyta</taxon>
        <taxon>Tracheophyta</taxon>
        <taxon>Spermatophyta</taxon>
        <taxon>Magnoliopsida</taxon>
        <taxon>Liliopsida</taxon>
        <taxon>Poales</taxon>
        <taxon>Poaceae</taxon>
        <taxon>PACMAD clade</taxon>
        <taxon>Panicoideae</taxon>
        <taxon>Panicodae</taxon>
        <taxon>Paniceae</taxon>
        <taxon>Melinidinae</taxon>
        <taxon>Urochloa</taxon>
    </lineage>
</organism>
<dbReference type="Pfam" id="PF02148">
    <property type="entry name" value="zf-UBP"/>
    <property type="match status" value="1"/>
</dbReference>
<dbReference type="InterPro" id="IPR001607">
    <property type="entry name" value="Znf_UBP"/>
</dbReference>
<evidence type="ECO:0000259" key="8">
    <source>
        <dbReference type="PROSITE" id="PS50271"/>
    </source>
</evidence>
<dbReference type="InterPro" id="IPR018200">
    <property type="entry name" value="USP_CS"/>
</dbReference>
<dbReference type="AlphaFoldDB" id="A0ABC9BNQ2"/>
<evidence type="ECO:0000256" key="4">
    <source>
        <dbReference type="ARBA" id="ARBA00022833"/>
    </source>
</evidence>
<feature type="domain" description="UBP-type" evidence="8">
    <location>
        <begin position="52"/>
        <end position="174"/>
    </location>
</feature>
<dbReference type="PROSITE" id="PS50271">
    <property type="entry name" value="ZF_UBP"/>
    <property type="match status" value="1"/>
</dbReference>
<keyword evidence="2" id="KW-0479">Metal-binding</keyword>
<dbReference type="PROSITE" id="PS00972">
    <property type="entry name" value="USP_1"/>
    <property type="match status" value="1"/>
</dbReference>
<dbReference type="InterPro" id="IPR001394">
    <property type="entry name" value="Peptidase_C19_UCH"/>
</dbReference>
<dbReference type="Gene3D" id="3.90.70.10">
    <property type="entry name" value="Cysteine proteinases"/>
    <property type="match status" value="2"/>
</dbReference>
<evidence type="ECO:0000256" key="5">
    <source>
        <dbReference type="PROSITE-ProRule" id="PRU00502"/>
    </source>
</evidence>
<evidence type="ECO:0008006" key="11">
    <source>
        <dbReference type="Google" id="ProtNLM"/>
    </source>
</evidence>
<evidence type="ECO:0000259" key="7">
    <source>
        <dbReference type="PROSITE" id="PS50235"/>
    </source>
</evidence>
<evidence type="ECO:0000256" key="2">
    <source>
        <dbReference type="ARBA" id="ARBA00022723"/>
    </source>
</evidence>
<dbReference type="InterPro" id="IPR050164">
    <property type="entry name" value="Peptidase_C19"/>
</dbReference>
<comment type="similarity">
    <text evidence="1">Belongs to the peptidase C19 family.</text>
</comment>
<evidence type="ECO:0000313" key="9">
    <source>
        <dbReference type="EMBL" id="CAL5005109.1"/>
    </source>
</evidence>
<dbReference type="InterPro" id="IPR038765">
    <property type="entry name" value="Papain-like_cys_pep_sf"/>
</dbReference>
<dbReference type="PROSITE" id="PS50235">
    <property type="entry name" value="USP_3"/>
    <property type="match status" value="1"/>
</dbReference>
<feature type="domain" description="USP" evidence="7">
    <location>
        <begin position="250"/>
        <end position="824"/>
    </location>
</feature>
<gene>
    <name evidence="9" type="ORF">URODEC1_LOCUS67260</name>
</gene>
<evidence type="ECO:0000256" key="6">
    <source>
        <dbReference type="SAM" id="MobiDB-lite"/>
    </source>
</evidence>
<protein>
    <recommendedName>
        <fullName evidence="11">Ubiquitinyl hydrolase 1</fullName>
    </recommendedName>
</protein>
<accession>A0ABC9BNQ2</accession>
<feature type="region of interest" description="Disordered" evidence="6">
    <location>
        <begin position="1"/>
        <end position="57"/>
    </location>
</feature>
<dbReference type="InterPro" id="IPR028889">
    <property type="entry name" value="USP"/>
</dbReference>
<dbReference type="EMBL" id="OZ075137">
    <property type="protein sequence ID" value="CAL5005109.1"/>
    <property type="molecule type" value="Genomic_DNA"/>
</dbReference>
<feature type="compositionally biased region" description="Basic and acidic residues" evidence="6">
    <location>
        <begin position="7"/>
        <end position="16"/>
    </location>
</feature>
<dbReference type="GO" id="GO:0008270">
    <property type="term" value="F:zinc ion binding"/>
    <property type="evidence" value="ECO:0007669"/>
    <property type="project" value="UniProtKB-KW"/>
</dbReference>
<name>A0ABC9BNQ2_9POAL</name>